<dbReference type="STRING" id="623744.A0A553NKU9"/>
<dbReference type="EMBL" id="SRMA01026868">
    <property type="protein sequence ID" value="TRY66071.1"/>
    <property type="molecule type" value="Genomic_DNA"/>
</dbReference>
<dbReference type="Proteomes" id="UP000316079">
    <property type="component" value="Unassembled WGS sequence"/>
</dbReference>
<evidence type="ECO:0000313" key="2">
    <source>
        <dbReference type="EMBL" id="TRY66071.1"/>
    </source>
</evidence>
<dbReference type="GO" id="GO:0005245">
    <property type="term" value="F:voltage-gated calcium channel activity"/>
    <property type="evidence" value="ECO:0007669"/>
    <property type="project" value="TreeGrafter"/>
</dbReference>
<dbReference type="OrthoDB" id="10054666at2759"/>
<evidence type="ECO:0000313" key="3">
    <source>
        <dbReference type="Proteomes" id="UP000316079"/>
    </source>
</evidence>
<comment type="caution">
    <text evidence="2">The sequence shown here is derived from an EMBL/GenBank/DDBJ whole genome shotgun (WGS) entry which is preliminary data.</text>
</comment>
<dbReference type="Pfam" id="PF08473">
    <property type="entry name" value="VGCC_alpha2"/>
    <property type="match status" value="1"/>
</dbReference>
<reference evidence="2 3" key="1">
    <citation type="journal article" date="2019" name="Sci. Data">
        <title>Hybrid genome assembly and annotation of Danionella translucida.</title>
        <authorList>
            <person name="Kadobianskyi M."/>
            <person name="Schulze L."/>
            <person name="Schuelke M."/>
            <person name="Judkewitz B."/>
        </authorList>
    </citation>
    <scope>NUCLEOTIDE SEQUENCE [LARGE SCALE GENOMIC DNA]</scope>
    <source>
        <strain evidence="2 3">Bolton</strain>
    </source>
</reference>
<dbReference type="InterPro" id="IPR051173">
    <property type="entry name" value="Ca_channel_alpha-2/delta"/>
</dbReference>
<evidence type="ECO:0000259" key="1">
    <source>
        <dbReference type="Pfam" id="PF08473"/>
    </source>
</evidence>
<organism evidence="2 3">
    <name type="scientific">Danionella cerebrum</name>
    <dbReference type="NCBI Taxonomy" id="2873325"/>
    <lineage>
        <taxon>Eukaryota</taxon>
        <taxon>Metazoa</taxon>
        <taxon>Chordata</taxon>
        <taxon>Craniata</taxon>
        <taxon>Vertebrata</taxon>
        <taxon>Euteleostomi</taxon>
        <taxon>Actinopterygii</taxon>
        <taxon>Neopterygii</taxon>
        <taxon>Teleostei</taxon>
        <taxon>Ostariophysi</taxon>
        <taxon>Cypriniformes</taxon>
        <taxon>Danionidae</taxon>
        <taxon>Danioninae</taxon>
        <taxon>Danionella</taxon>
    </lineage>
</organism>
<keyword evidence="3" id="KW-1185">Reference proteome</keyword>
<dbReference type="PANTHER" id="PTHR10166:SF25">
    <property type="entry name" value="VOLTAGE-DEPENDENT CALCIUM CHANNEL SUBUNIT ALPHA-2_DELTA-3"/>
    <property type="match status" value="1"/>
</dbReference>
<gene>
    <name evidence="2" type="ORF">DNTS_033196</name>
</gene>
<dbReference type="PANTHER" id="PTHR10166">
    <property type="entry name" value="VOLTAGE-DEPENDENT CALCIUM CHANNEL SUBUNIT ALPHA-2/DELTA-RELATED"/>
    <property type="match status" value="1"/>
</dbReference>
<feature type="domain" description="Voltage-dependent calcium channel alpha-2/delta subunit conserved region" evidence="1">
    <location>
        <begin position="24"/>
        <end position="196"/>
    </location>
</feature>
<name>A0A553NKU9_9TELE</name>
<proteinExistence type="predicted"/>
<dbReference type="AlphaFoldDB" id="A0A553NKU9"/>
<dbReference type="InterPro" id="IPR013680">
    <property type="entry name" value="VDCC_a2/dsu"/>
</dbReference>
<dbReference type="GO" id="GO:0005891">
    <property type="term" value="C:voltage-gated calcium channel complex"/>
    <property type="evidence" value="ECO:0007669"/>
    <property type="project" value="TreeGrafter"/>
</dbReference>
<protein>
    <recommendedName>
        <fullName evidence="1">Voltage-dependent calcium channel alpha-2/delta subunit conserved region domain-containing protein</fullName>
    </recommendedName>
</protein>
<accession>A0A553NKU9</accession>
<sequence>MGRKNTTGGDLWSKLENNTVRGFREISCYLIDNNGYIIVAEDPTLTGMFFGEAEGAVMNKLVSMGSFQRVSLYNYRAICRVNAQTSDTAHTLLHPYFTLFSAIRWILTEIIILLVEFNLYSWWHSSLSADAHRGARPLLVPCDFESPAFISERTIKETQGSIDCQSCVKWFVIQQIPSSNLFMLVIDNFCECNNSAPVTLEPLELIYILLLNNIFRNGTCSFKLRTEGDRTHATPSITSGRLGFKDAGFGVMESVGQRFRSEWVEGQLQKTGKLHGVRRRCVFHSIGLHPLISFASGSLCVCQVIKTTSSSVSSQASIQQHLAACLFVFFAAHVVLEVMESASLTNAQQLQV</sequence>